<dbReference type="AlphaFoldDB" id="D7DUK9"/>
<name>D7DUK9_METV3</name>
<dbReference type="HOGENOM" id="CLU_061500_0_0_2"/>
<evidence type="ECO:0000259" key="1">
    <source>
        <dbReference type="PROSITE" id="PS51379"/>
    </source>
</evidence>
<dbReference type="NCBIfam" id="TIGR03287">
    <property type="entry name" value="methan_mark_16"/>
    <property type="match status" value="1"/>
</dbReference>
<sequence>MENENCEKIIITVDELKKMVKNNEEDKINEVDIITCGTCGVMSGTMAIMHVPMDQKFRKAEKFTLNGINCNVGPCPNEYLGSVDITVNGTSHTEDYGAGFLFKDLIAGKEVIAKAYCDNKVYEKAINLSEIPTANLIGTRMAFKNYVALTNLGKPVNTIFHRIPLKKGEASFSGCGEYNPLQNMNTEYSNLFGKKILLNGSEGIVLGYGTRYAKEKPNLMISADMHTMDDYYIGGFHTSAGAEIYDTVAIPVEMNEKNKKYLMTIDDDIILPLTNVLGRELIKEATYGEAWNNADLRPKVDLTKCTENKYRNSETPLSKFCEAVALCPTKALENGIPSKDCFGCGICAKVCHEGVYSMKLNSIGGIPITCRQSDRVRALKLSKELKKRIEKGEFKL</sequence>
<dbReference type="KEGG" id="mvo:Mvol_1162"/>
<dbReference type="InParanoid" id="D7DUK9"/>
<proteinExistence type="predicted"/>
<dbReference type="STRING" id="456320.Mvol_1162"/>
<keyword evidence="3" id="KW-1185">Reference proteome</keyword>
<dbReference type="OrthoDB" id="53379at2157"/>
<dbReference type="Proteomes" id="UP000007722">
    <property type="component" value="Chromosome"/>
</dbReference>
<dbReference type="eggNOG" id="arCOG00621">
    <property type="taxonomic scope" value="Archaea"/>
</dbReference>
<evidence type="ECO:0000313" key="3">
    <source>
        <dbReference type="Proteomes" id="UP000007722"/>
    </source>
</evidence>
<dbReference type="Pfam" id="PF01837">
    <property type="entry name" value="HcyBio"/>
    <property type="match status" value="1"/>
</dbReference>
<reference evidence="2 3" key="1">
    <citation type="submission" date="2010-05" db="EMBL/GenBank/DDBJ databases">
        <title>Complete sequence of Methanococcus voltae A3.</title>
        <authorList>
            <consortium name="US DOE Joint Genome Institute"/>
            <person name="Lucas S."/>
            <person name="Copeland A."/>
            <person name="Lapidus A."/>
            <person name="Cheng J.-F."/>
            <person name="Bruce D."/>
            <person name="Goodwin L."/>
            <person name="Pitluck S."/>
            <person name="Lowry S."/>
            <person name="Clum A."/>
            <person name="Land M."/>
            <person name="Hauser L."/>
            <person name="Kyrpides N."/>
            <person name="Mikhailova N."/>
            <person name="Whitman W.B."/>
            <person name="Woyke T."/>
        </authorList>
    </citation>
    <scope>NUCLEOTIDE SEQUENCE [LARGE SCALE GENOMIC DNA]</scope>
    <source>
        <strain evidence="3">ATCC BAA-1334 / A3</strain>
    </source>
</reference>
<dbReference type="InterPro" id="IPR017677">
    <property type="entry name" value="Methan_mark_16"/>
</dbReference>
<accession>D7DUK9</accession>
<dbReference type="InterPro" id="IPR017896">
    <property type="entry name" value="4Fe4S_Fe-S-bd"/>
</dbReference>
<organism evidence="2 3">
    <name type="scientific">Methanococcus voltae (strain ATCC BAA-1334 / A3)</name>
    <dbReference type="NCBI Taxonomy" id="456320"/>
    <lineage>
        <taxon>Archaea</taxon>
        <taxon>Methanobacteriati</taxon>
        <taxon>Methanobacteriota</taxon>
        <taxon>Methanomada group</taxon>
        <taxon>Methanococci</taxon>
        <taxon>Methanococcales</taxon>
        <taxon>Methanococcaceae</taxon>
        <taxon>Methanococcus</taxon>
    </lineage>
</organism>
<gene>
    <name evidence="2" type="ordered locus">Mvol_1162</name>
</gene>
<protein>
    <submittedName>
        <fullName evidence="2">Methanogenesis marker 16 metalloprotein</fullName>
    </submittedName>
</protein>
<dbReference type="InterPro" id="IPR002708">
    <property type="entry name" value="HcyBio"/>
</dbReference>
<dbReference type="EMBL" id="CP002057">
    <property type="protein sequence ID" value="ADI36819.1"/>
    <property type="molecule type" value="Genomic_DNA"/>
</dbReference>
<dbReference type="SUPFAM" id="SSF54862">
    <property type="entry name" value="4Fe-4S ferredoxins"/>
    <property type="match status" value="1"/>
</dbReference>
<dbReference type="PROSITE" id="PS51379">
    <property type="entry name" value="4FE4S_FER_2"/>
    <property type="match status" value="1"/>
</dbReference>
<feature type="domain" description="4Fe-4S ferredoxin-type" evidence="1">
    <location>
        <begin position="330"/>
        <end position="361"/>
    </location>
</feature>
<evidence type="ECO:0000313" key="2">
    <source>
        <dbReference type="EMBL" id="ADI36819.1"/>
    </source>
</evidence>